<name>A0A813D5C3_POLGL</name>
<feature type="region of interest" description="Disordered" evidence="1">
    <location>
        <begin position="1"/>
        <end position="89"/>
    </location>
</feature>
<reference evidence="2" key="1">
    <citation type="submission" date="2021-02" db="EMBL/GenBank/DDBJ databases">
        <authorList>
            <person name="Dougan E. K."/>
            <person name="Rhodes N."/>
            <person name="Thang M."/>
            <person name="Chan C."/>
        </authorList>
    </citation>
    <scope>NUCLEOTIDE SEQUENCE</scope>
</reference>
<proteinExistence type="predicted"/>
<evidence type="ECO:0000313" key="3">
    <source>
        <dbReference type="Proteomes" id="UP000654075"/>
    </source>
</evidence>
<feature type="compositionally biased region" description="Low complexity" evidence="1">
    <location>
        <begin position="63"/>
        <end position="89"/>
    </location>
</feature>
<feature type="non-terminal residue" evidence="2">
    <location>
        <position position="89"/>
    </location>
</feature>
<dbReference type="Proteomes" id="UP000654075">
    <property type="component" value="Unassembled WGS sequence"/>
</dbReference>
<feature type="compositionally biased region" description="Low complexity" evidence="1">
    <location>
        <begin position="15"/>
        <end position="30"/>
    </location>
</feature>
<sequence>TSPWAAFAERNGADSPVSSGPSRGSSSAPSEDGDRGVSAQEDRPEAQPALLFRPGPEEVPELAAASVAQSSSAPRIYNRSSNNNNEDNN</sequence>
<gene>
    <name evidence="2" type="ORF">PGLA1383_LOCUS356</name>
</gene>
<organism evidence="2 3">
    <name type="scientific">Polarella glacialis</name>
    <name type="common">Dinoflagellate</name>
    <dbReference type="NCBI Taxonomy" id="89957"/>
    <lineage>
        <taxon>Eukaryota</taxon>
        <taxon>Sar</taxon>
        <taxon>Alveolata</taxon>
        <taxon>Dinophyceae</taxon>
        <taxon>Suessiales</taxon>
        <taxon>Suessiaceae</taxon>
        <taxon>Polarella</taxon>
    </lineage>
</organism>
<comment type="caution">
    <text evidence="2">The sequence shown here is derived from an EMBL/GenBank/DDBJ whole genome shotgun (WGS) entry which is preliminary data.</text>
</comment>
<evidence type="ECO:0000313" key="2">
    <source>
        <dbReference type="EMBL" id="CAE8581329.1"/>
    </source>
</evidence>
<accession>A0A813D5C3</accession>
<feature type="compositionally biased region" description="Basic and acidic residues" evidence="1">
    <location>
        <begin position="32"/>
        <end position="45"/>
    </location>
</feature>
<dbReference type="EMBL" id="CAJNNV010000067">
    <property type="protein sequence ID" value="CAE8581329.1"/>
    <property type="molecule type" value="Genomic_DNA"/>
</dbReference>
<evidence type="ECO:0000256" key="1">
    <source>
        <dbReference type="SAM" id="MobiDB-lite"/>
    </source>
</evidence>
<protein>
    <submittedName>
        <fullName evidence="2">Uncharacterized protein</fullName>
    </submittedName>
</protein>
<keyword evidence="3" id="KW-1185">Reference proteome</keyword>
<dbReference type="AlphaFoldDB" id="A0A813D5C3"/>